<reference evidence="2" key="1">
    <citation type="journal article" date="2021" name="Sci. Adv.">
        <title>The American lobster genome reveals insights on longevity, neural, and immune adaptations.</title>
        <authorList>
            <person name="Polinski J.M."/>
            <person name="Zimin A.V."/>
            <person name="Clark K.F."/>
            <person name="Kohn A.B."/>
            <person name="Sadowski N."/>
            <person name="Timp W."/>
            <person name="Ptitsyn A."/>
            <person name="Khanna P."/>
            <person name="Romanova D.Y."/>
            <person name="Williams P."/>
            <person name="Greenwood S.J."/>
            <person name="Moroz L.L."/>
            <person name="Walt D.R."/>
            <person name="Bodnar A.G."/>
        </authorList>
    </citation>
    <scope>NUCLEOTIDE SEQUENCE</scope>
    <source>
        <strain evidence="2">GMGI-L3</strain>
    </source>
</reference>
<evidence type="ECO:0000256" key="1">
    <source>
        <dbReference type="SAM" id="MobiDB-lite"/>
    </source>
</evidence>
<gene>
    <name evidence="2" type="ORF">Hamer_G017247</name>
</gene>
<dbReference type="Proteomes" id="UP000747542">
    <property type="component" value="Unassembled WGS sequence"/>
</dbReference>
<protein>
    <submittedName>
        <fullName evidence="2">Uncharacterized protein</fullName>
    </submittedName>
</protein>
<evidence type="ECO:0000313" key="3">
    <source>
        <dbReference type="Proteomes" id="UP000747542"/>
    </source>
</evidence>
<evidence type="ECO:0000313" key="2">
    <source>
        <dbReference type="EMBL" id="KAG7164855.1"/>
    </source>
</evidence>
<feature type="region of interest" description="Disordered" evidence="1">
    <location>
        <begin position="54"/>
        <end position="81"/>
    </location>
</feature>
<comment type="caution">
    <text evidence="2">The sequence shown here is derived from an EMBL/GenBank/DDBJ whole genome shotgun (WGS) entry which is preliminary data.</text>
</comment>
<keyword evidence="3" id="KW-1185">Reference proteome</keyword>
<sequence>MQPSSTLPKPEGPSQRAPCPKSETPSQQPPNNFPSSRVIFAGLYSLILFAPRQRNEPTSASRGSSAALLPQARGPSQRPSC</sequence>
<dbReference type="AlphaFoldDB" id="A0A8J5MUG6"/>
<name>A0A8J5MUG6_HOMAM</name>
<accession>A0A8J5MUG6</accession>
<proteinExistence type="predicted"/>
<organism evidence="2 3">
    <name type="scientific">Homarus americanus</name>
    <name type="common">American lobster</name>
    <dbReference type="NCBI Taxonomy" id="6706"/>
    <lineage>
        <taxon>Eukaryota</taxon>
        <taxon>Metazoa</taxon>
        <taxon>Ecdysozoa</taxon>
        <taxon>Arthropoda</taxon>
        <taxon>Crustacea</taxon>
        <taxon>Multicrustacea</taxon>
        <taxon>Malacostraca</taxon>
        <taxon>Eumalacostraca</taxon>
        <taxon>Eucarida</taxon>
        <taxon>Decapoda</taxon>
        <taxon>Pleocyemata</taxon>
        <taxon>Astacidea</taxon>
        <taxon>Nephropoidea</taxon>
        <taxon>Nephropidae</taxon>
        <taxon>Homarus</taxon>
    </lineage>
</organism>
<dbReference type="EMBL" id="JAHLQT010024908">
    <property type="protein sequence ID" value="KAG7164855.1"/>
    <property type="molecule type" value="Genomic_DNA"/>
</dbReference>
<feature type="region of interest" description="Disordered" evidence="1">
    <location>
        <begin position="1"/>
        <end position="36"/>
    </location>
</feature>